<accession>A0ABR4XIV6</accession>
<evidence type="ECO:0000313" key="3">
    <source>
        <dbReference type="EMBL" id="KGN35886.1"/>
    </source>
</evidence>
<dbReference type="Pfam" id="PF02613">
    <property type="entry name" value="Nitrate_red_del"/>
    <property type="match status" value="1"/>
</dbReference>
<proteinExistence type="predicted"/>
<evidence type="ECO:0000313" key="4">
    <source>
        <dbReference type="Proteomes" id="UP000029990"/>
    </source>
</evidence>
<dbReference type="Gene3D" id="1.10.3480.10">
    <property type="entry name" value="TorD-like"/>
    <property type="match status" value="1"/>
</dbReference>
<name>A0ABR4XIV6_9MICO</name>
<sequence>MMPWRRHRRSSSRLSAADQATAWQVVSLLLDHPDETLVERVPMLTDAIAGLPDDVRMPLSRFLARLSSAALGELQRDYVDTFDVTRRCCLHLTYYLHGDTRNRGAALVRIKQDYRRAGGVLVDEDAELPDHLCVVLEFGAGVDADVAWRILNDHRVGIELLRVALADRDSPWLDVVDALRRTLPALEGDDHEALERLIAQGPPTELVGLSTELDAPYATPSSLDEAAPAGPPHSGASHAGPTPVTIGGPR</sequence>
<dbReference type="SUPFAM" id="SSF89155">
    <property type="entry name" value="TorD-like"/>
    <property type="match status" value="1"/>
</dbReference>
<protein>
    <submittedName>
        <fullName evidence="3">Nitrate reductase</fullName>
    </submittedName>
</protein>
<dbReference type="PANTHER" id="PTHR43680:SF2">
    <property type="entry name" value="NITRATE REDUCTASE MOLYBDENUM COFACTOR ASSEMBLY CHAPERONE NARJ"/>
    <property type="match status" value="1"/>
</dbReference>
<evidence type="ECO:0000256" key="2">
    <source>
        <dbReference type="SAM" id="MobiDB-lite"/>
    </source>
</evidence>
<feature type="compositionally biased region" description="Low complexity" evidence="2">
    <location>
        <begin position="226"/>
        <end position="241"/>
    </location>
</feature>
<keyword evidence="4" id="KW-1185">Reference proteome</keyword>
<dbReference type="InterPro" id="IPR036411">
    <property type="entry name" value="TorD-like_sf"/>
</dbReference>
<organism evidence="3 4">
    <name type="scientific">Knoellia flava TL1</name>
    <dbReference type="NCBI Taxonomy" id="1385518"/>
    <lineage>
        <taxon>Bacteria</taxon>
        <taxon>Bacillati</taxon>
        <taxon>Actinomycetota</taxon>
        <taxon>Actinomycetes</taxon>
        <taxon>Micrococcales</taxon>
        <taxon>Intrasporangiaceae</taxon>
        <taxon>Knoellia</taxon>
    </lineage>
</organism>
<dbReference type="EMBL" id="AVPI01000001">
    <property type="protein sequence ID" value="KGN35886.1"/>
    <property type="molecule type" value="Genomic_DNA"/>
</dbReference>
<comment type="caution">
    <text evidence="3">The sequence shown here is derived from an EMBL/GenBank/DDBJ whole genome shotgun (WGS) entry which is preliminary data.</text>
</comment>
<dbReference type="InterPro" id="IPR020945">
    <property type="entry name" value="DMSO/NO3_reduct_chaperone"/>
</dbReference>
<dbReference type="PANTHER" id="PTHR43680">
    <property type="entry name" value="NITRATE REDUCTASE MOLYBDENUM COFACTOR ASSEMBLY CHAPERONE"/>
    <property type="match status" value="1"/>
</dbReference>
<dbReference type="InterPro" id="IPR003765">
    <property type="entry name" value="NO3_reductase_chaperone_NarJ"/>
</dbReference>
<dbReference type="NCBIfam" id="TIGR00684">
    <property type="entry name" value="narJ"/>
    <property type="match status" value="1"/>
</dbReference>
<gene>
    <name evidence="3" type="ORF">N798_01235</name>
</gene>
<feature type="region of interest" description="Disordered" evidence="2">
    <location>
        <begin position="217"/>
        <end position="250"/>
    </location>
</feature>
<dbReference type="Proteomes" id="UP000029990">
    <property type="component" value="Unassembled WGS sequence"/>
</dbReference>
<evidence type="ECO:0000256" key="1">
    <source>
        <dbReference type="ARBA" id="ARBA00023063"/>
    </source>
</evidence>
<keyword evidence="1" id="KW-0534">Nitrate assimilation</keyword>
<reference evidence="3 4" key="1">
    <citation type="submission" date="2013-08" db="EMBL/GenBank/DDBJ databases">
        <title>The genome sequence of Knoellia flava.</title>
        <authorList>
            <person name="Zhu W."/>
            <person name="Wang G."/>
        </authorList>
    </citation>
    <scope>NUCLEOTIDE SEQUENCE [LARGE SCALE GENOMIC DNA]</scope>
    <source>
        <strain evidence="3 4">TL1</strain>
    </source>
</reference>